<keyword evidence="5" id="KW-0863">Zinc-finger</keyword>
<dbReference type="Proteomes" id="UP000199387">
    <property type="component" value="Unassembled WGS sequence"/>
</dbReference>
<accession>A0A1G6KV40</accession>
<dbReference type="AlphaFoldDB" id="A0A1G6KV40"/>
<dbReference type="EMBL" id="FMZA01000006">
    <property type="protein sequence ID" value="SDC34962.1"/>
    <property type="molecule type" value="Genomic_DNA"/>
</dbReference>
<evidence type="ECO:0000256" key="1">
    <source>
        <dbReference type="ARBA" id="ARBA00024353"/>
    </source>
</evidence>
<evidence type="ECO:0000256" key="2">
    <source>
        <dbReference type="ARBA" id="ARBA00024438"/>
    </source>
</evidence>
<keyword evidence="5" id="KW-0862">Zinc</keyword>
<dbReference type="InterPro" id="IPR041916">
    <property type="entry name" value="Anti_sigma_zinc_sf"/>
</dbReference>
<protein>
    <recommendedName>
        <fullName evidence="2">Anti-sigma-W factor RsiW</fullName>
    </recommendedName>
</protein>
<comment type="similarity">
    <text evidence="1">Belongs to the zinc-associated anti-sigma factor (ZAS) superfamily. Anti-sigma-W factor family.</text>
</comment>
<evidence type="ECO:0000259" key="4">
    <source>
        <dbReference type="Pfam" id="PF13490"/>
    </source>
</evidence>
<gene>
    <name evidence="5" type="ORF">SAMN04488112_106181</name>
</gene>
<feature type="domain" description="Putative zinc-finger" evidence="4">
    <location>
        <begin position="5"/>
        <end position="39"/>
    </location>
</feature>
<evidence type="ECO:0000313" key="5">
    <source>
        <dbReference type="EMBL" id="SDC34962.1"/>
    </source>
</evidence>
<name>A0A1G6KV40_9BACL</name>
<dbReference type="GO" id="GO:0008270">
    <property type="term" value="F:zinc ion binding"/>
    <property type="evidence" value="ECO:0007669"/>
    <property type="project" value="UniProtKB-KW"/>
</dbReference>
<dbReference type="RefSeq" id="WP_091567781.1">
    <property type="nucleotide sequence ID" value="NZ_FMZA01000006.1"/>
</dbReference>
<dbReference type="InterPro" id="IPR027383">
    <property type="entry name" value="Znf_put"/>
</dbReference>
<proteinExistence type="inferred from homology"/>
<feature type="transmembrane region" description="Helical" evidence="3">
    <location>
        <begin position="72"/>
        <end position="93"/>
    </location>
</feature>
<dbReference type="Pfam" id="PF13490">
    <property type="entry name" value="zf-HC2"/>
    <property type="match status" value="1"/>
</dbReference>
<dbReference type="Gene3D" id="1.10.10.1320">
    <property type="entry name" value="Anti-sigma factor, zinc-finger domain"/>
    <property type="match status" value="1"/>
</dbReference>
<keyword evidence="3" id="KW-0812">Transmembrane</keyword>
<sequence length="248" mass="28283">MSSSCKDMDRLIQLYVDREIGEEEHQRLKEHVQGCHSCRRNLQEMITLVQSLEEIRNHREKPSPTVTAFNHAIKWTAVYTAIAFLVAFVPGMMQHRNAQMNEMAGAPTLPSTNGPQQLMVLATQAEQVHIPESDYIRVIRPRKVSEGSRMDTALIYPSAMPLFKQGKPDWLKRVRRCVFVQVPDYETLQMILKSSGLSLDRKVNPSNFPVSLILTTGKKPTLKLFSFPRNEKKISHWFEEIAATPAAP</sequence>
<reference evidence="5 6" key="1">
    <citation type="submission" date="2016-10" db="EMBL/GenBank/DDBJ databases">
        <authorList>
            <person name="de Groot N.N."/>
        </authorList>
    </citation>
    <scope>NUCLEOTIDE SEQUENCE [LARGE SCALE GENOMIC DNA]</scope>
    <source>
        <strain evidence="5 6">DSM 45514</strain>
    </source>
</reference>
<evidence type="ECO:0000313" key="6">
    <source>
        <dbReference type="Proteomes" id="UP000199387"/>
    </source>
</evidence>
<dbReference type="STRING" id="1236220.SAMN04488112_106181"/>
<keyword evidence="6" id="KW-1185">Reference proteome</keyword>
<organism evidence="5 6">
    <name type="scientific">Melghirimyces thermohalophilus</name>
    <dbReference type="NCBI Taxonomy" id="1236220"/>
    <lineage>
        <taxon>Bacteria</taxon>
        <taxon>Bacillati</taxon>
        <taxon>Bacillota</taxon>
        <taxon>Bacilli</taxon>
        <taxon>Bacillales</taxon>
        <taxon>Thermoactinomycetaceae</taxon>
        <taxon>Melghirimyces</taxon>
    </lineage>
</organism>
<dbReference type="OrthoDB" id="9782842at2"/>
<keyword evidence="5" id="KW-0479">Metal-binding</keyword>
<keyword evidence="3" id="KW-1133">Transmembrane helix</keyword>
<keyword evidence="3" id="KW-0472">Membrane</keyword>
<evidence type="ECO:0000256" key="3">
    <source>
        <dbReference type="SAM" id="Phobius"/>
    </source>
</evidence>